<evidence type="ECO:0000256" key="1">
    <source>
        <dbReference type="SAM" id="MobiDB-lite"/>
    </source>
</evidence>
<reference evidence="3" key="1">
    <citation type="journal article" date="2019" name="Int. J. Syst. Evol. Microbiol.">
        <title>The Global Catalogue of Microorganisms (GCM) 10K type strain sequencing project: providing services to taxonomists for standard genome sequencing and annotation.</title>
        <authorList>
            <consortium name="The Broad Institute Genomics Platform"/>
            <consortium name="The Broad Institute Genome Sequencing Center for Infectious Disease"/>
            <person name="Wu L."/>
            <person name="Ma J."/>
        </authorList>
    </citation>
    <scope>NUCLEOTIDE SEQUENCE [LARGE SCALE GENOMIC DNA]</scope>
    <source>
        <strain evidence="3">CGMCC 1.12769</strain>
    </source>
</reference>
<dbReference type="RefSeq" id="WP_188541283.1">
    <property type="nucleotide sequence ID" value="NZ_BMFT01000002.1"/>
</dbReference>
<dbReference type="EMBL" id="BMFT01000002">
    <property type="protein sequence ID" value="GGH32255.1"/>
    <property type="molecule type" value="Genomic_DNA"/>
</dbReference>
<sequence>MENLHDFVEKIHDTQAKQEKNKKHNGKGNPTGQLPSKPHGTQK</sequence>
<proteinExistence type="predicted"/>
<gene>
    <name evidence="2" type="ORF">GCM10008013_36550</name>
</gene>
<comment type="caution">
    <text evidence="2">The sequence shown here is derived from an EMBL/GenBank/DDBJ whole genome shotgun (WGS) entry which is preliminary data.</text>
</comment>
<feature type="compositionally biased region" description="Polar residues" evidence="1">
    <location>
        <begin position="28"/>
        <end position="43"/>
    </location>
</feature>
<keyword evidence="3" id="KW-1185">Reference proteome</keyword>
<feature type="region of interest" description="Disordered" evidence="1">
    <location>
        <begin position="1"/>
        <end position="43"/>
    </location>
</feature>
<evidence type="ECO:0008006" key="4">
    <source>
        <dbReference type="Google" id="ProtNLM"/>
    </source>
</evidence>
<organism evidence="2 3">
    <name type="scientific">Paenibacillus segetis</name>
    <dbReference type="NCBI Taxonomy" id="1325360"/>
    <lineage>
        <taxon>Bacteria</taxon>
        <taxon>Bacillati</taxon>
        <taxon>Bacillota</taxon>
        <taxon>Bacilli</taxon>
        <taxon>Bacillales</taxon>
        <taxon>Paenibacillaceae</taxon>
        <taxon>Paenibacillus</taxon>
    </lineage>
</organism>
<dbReference type="Proteomes" id="UP000659344">
    <property type="component" value="Unassembled WGS sequence"/>
</dbReference>
<evidence type="ECO:0000313" key="2">
    <source>
        <dbReference type="EMBL" id="GGH32255.1"/>
    </source>
</evidence>
<feature type="compositionally biased region" description="Basic and acidic residues" evidence="1">
    <location>
        <begin position="1"/>
        <end position="19"/>
    </location>
</feature>
<dbReference type="InterPro" id="IPR025097">
    <property type="entry name" value="DUF4023"/>
</dbReference>
<evidence type="ECO:0000313" key="3">
    <source>
        <dbReference type="Proteomes" id="UP000659344"/>
    </source>
</evidence>
<protein>
    <recommendedName>
        <fullName evidence="4">DUF4023 domain-containing protein</fullName>
    </recommendedName>
</protein>
<accession>A0ABQ1YN99</accession>
<name>A0ABQ1YN99_9BACL</name>
<dbReference type="Pfam" id="PF13215">
    <property type="entry name" value="DUF4023"/>
    <property type="match status" value="1"/>
</dbReference>